<feature type="transmembrane region" description="Helical" evidence="1">
    <location>
        <begin position="130"/>
        <end position="148"/>
    </location>
</feature>
<organism evidence="2 3">
    <name type="scientific">Pelagibacterium luteolum</name>
    <dbReference type="NCBI Taxonomy" id="440168"/>
    <lineage>
        <taxon>Bacteria</taxon>
        <taxon>Pseudomonadati</taxon>
        <taxon>Pseudomonadota</taxon>
        <taxon>Alphaproteobacteria</taxon>
        <taxon>Hyphomicrobiales</taxon>
        <taxon>Devosiaceae</taxon>
        <taxon>Pelagibacterium</taxon>
    </lineage>
</organism>
<keyword evidence="3" id="KW-1185">Reference proteome</keyword>
<dbReference type="AlphaFoldDB" id="A0A1G7SCX3"/>
<dbReference type="STRING" id="440168.SAMN04487974_101440"/>
<dbReference type="RefSeq" id="WP_090590683.1">
    <property type="nucleotide sequence ID" value="NZ_FNCS01000001.1"/>
</dbReference>
<feature type="transmembrane region" description="Helical" evidence="1">
    <location>
        <begin position="27"/>
        <end position="49"/>
    </location>
</feature>
<sequence>MILIYVLLAGSGLWAFGEIVMLSSGQAAAWAGWMATIGLYVAGAGMFALKDLPAMAKPGRVGIALSAFGAFSFATVYTIILTAGVLGAMADGTIAHAQMVYTPFYLLALAFAASGLVSLGLHFRALGDRAGLAGATLLAILSLGRLILADVAAYHEAVSILVAAYFFWLGIRLLRQRAR</sequence>
<keyword evidence="1" id="KW-1133">Transmembrane helix</keyword>
<dbReference type="OrthoDB" id="7960000at2"/>
<keyword evidence="1" id="KW-0472">Membrane</keyword>
<dbReference type="Proteomes" id="UP000199495">
    <property type="component" value="Unassembled WGS sequence"/>
</dbReference>
<evidence type="ECO:0000256" key="1">
    <source>
        <dbReference type="SAM" id="Phobius"/>
    </source>
</evidence>
<dbReference type="EMBL" id="FNCS01000001">
    <property type="protein sequence ID" value="SDG20907.1"/>
    <property type="molecule type" value="Genomic_DNA"/>
</dbReference>
<feature type="transmembrane region" description="Helical" evidence="1">
    <location>
        <begin position="154"/>
        <end position="174"/>
    </location>
</feature>
<reference evidence="2 3" key="1">
    <citation type="submission" date="2016-10" db="EMBL/GenBank/DDBJ databases">
        <authorList>
            <person name="de Groot N.N."/>
        </authorList>
    </citation>
    <scope>NUCLEOTIDE SEQUENCE [LARGE SCALE GENOMIC DNA]</scope>
    <source>
        <strain evidence="2 3">CGMCC 1.10267</strain>
    </source>
</reference>
<keyword evidence="1" id="KW-0812">Transmembrane</keyword>
<proteinExistence type="predicted"/>
<accession>A0A1G7SCX3</accession>
<evidence type="ECO:0000313" key="3">
    <source>
        <dbReference type="Proteomes" id="UP000199495"/>
    </source>
</evidence>
<feature type="transmembrane region" description="Helical" evidence="1">
    <location>
        <begin position="61"/>
        <end position="84"/>
    </location>
</feature>
<protein>
    <submittedName>
        <fullName evidence="2">Uncharacterized protein</fullName>
    </submittedName>
</protein>
<feature type="transmembrane region" description="Helical" evidence="1">
    <location>
        <begin position="104"/>
        <end position="123"/>
    </location>
</feature>
<name>A0A1G7SCX3_9HYPH</name>
<evidence type="ECO:0000313" key="2">
    <source>
        <dbReference type="EMBL" id="SDG20907.1"/>
    </source>
</evidence>
<gene>
    <name evidence="2" type="ORF">SAMN04487974_101440</name>
</gene>